<dbReference type="Pfam" id="PF00226">
    <property type="entry name" value="DnaJ"/>
    <property type="match status" value="1"/>
</dbReference>
<dbReference type="EMBL" id="JBANAX010000493">
    <property type="protein sequence ID" value="KAL1206913.1"/>
    <property type="molecule type" value="Genomic_DNA"/>
</dbReference>
<dbReference type="CDD" id="cd06257">
    <property type="entry name" value="DnaJ"/>
    <property type="match status" value="1"/>
</dbReference>
<dbReference type="PROSITE" id="PS50076">
    <property type="entry name" value="DNAJ_2"/>
    <property type="match status" value="1"/>
</dbReference>
<organism evidence="3 4">
    <name type="scientific">Cardamine amara subsp. amara</name>
    <dbReference type="NCBI Taxonomy" id="228776"/>
    <lineage>
        <taxon>Eukaryota</taxon>
        <taxon>Viridiplantae</taxon>
        <taxon>Streptophyta</taxon>
        <taxon>Embryophyta</taxon>
        <taxon>Tracheophyta</taxon>
        <taxon>Spermatophyta</taxon>
        <taxon>Magnoliopsida</taxon>
        <taxon>eudicotyledons</taxon>
        <taxon>Gunneridae</taxon>
        <taxon>Pentapetalae</taxon>
        <taxon>rosids</taxon>
        <taxon>malvids</taxon>
        <taxon>Brassicales</taxon>
        <taxon>Brassicaceae</taxon>
        <taxon>Cardamineae</taxon>
        <taxon>Cardamine</taxon>
    </lineage>
</organism>
<dbReference type="PANTHER" id="PTHR45376">
    <property type="entry name" value="CHAPERONE DNAJ-DOMAIN SUPERFAMILY PROTEIN-RELATED"/>
    <property type="match status" value="1"/>
</dbReference>
<feature type="domain" description="J" evidence="2">
    <location>
        <begin position="198"/>
        <end position="261"/>
    </location>
</feature>
<dbReference type="Gene3D" id="1.10.287.110">
    <property type="entry name" value="DnaJ domain"/>
    <property type="match status" value="1"/>
</dbReference>
<evidence type="ECO:0000313" key="4">
    <source>
        <dbReference type="Proteomes" id="UP001558713"/>
    </source>
</evidence>
<protein>
    <recommendedName>
        <fullName evidence="2">J domain-containing protein</fullName>
    </recommendedName>
</protein>
<dbReference type="AlphaFoldDB" id="A0ABD1AJF6"/>
<accession>A0ABD1AJF6</accession>
<dbReference type="InterPro" id="IPR036869">
    <property type="entry name" value="J_dom_sf"/>
</dbReference>
<proteinExistence type="predicted"/>
<evidence type="ECO:0000256" key="1">
    <source>
        <dbReference type="SAM" id="MobiDB-lite"/>
    </source>
</evidence>
<dbReference type="SMART" id="SM00271">
    <property type="entry name" value="DnaJ"/>
    <property type="match status" value="1"/>
</dbReference>
<feature type="region of interest" description="Disordered" evidence="1">
    <location>
        <begin position="85"/>
        <end position="105"/>
    </location>
</feature>
<evidence type="ECO:0000259" key="2">
    <source>
        <dbReference type="PROSITE" id="PS50076"/>
    </source>
</evidence>
<name>A0ABD1AJF6_CARAN</name>
<dbReference type="InterPro" id="IPR001623">
    <property type="entry name" value="DnaJ_domain"/>
</dbReference>
<comment type="caution">
    <text evidence="3">The sequence shown here is derived from an EMBL/GenBank/DDBJ whole genome shotgun (WGS) entry which is preliminary data.</text>
</comment>
<gene>
    <name evidence="3" type="ORF">V5N11_001926</name>
</gene>
<keyword evidence="4" id="KW-1185">Reference proteome</keyword>
<sequence>MNTTTIKAAIFRPQSYCSLLKTAFFHSTPVLERKRRSSSSSDCLFSTCKSNGQKKKRSKKFLKEHQEAVHRAVEEIKREREEALKKKAEEAKKTKDAKEQRNDKHGSESWRKRQCCEKDFEYLFRNLFSESRNFYYSNHREEEPYWWYQSSNFFRNSSWRSKYSFYEGEEEEEKEEEDGYSSRNSRGSVSESIQFQASHRQTLGLSPWGPLKLEDVKHAYRTCALKWHPDRHDESTKAVAEAKFKLCSVAYQSLIEKLAVK</sequence>
<evidence type="ECO:0000313" key="3">
    <source>
        <dbReference type="EMBL" id="KAL1206913.1"/>
    </source>
</evidence>
<dbReference type="PANTHER" id="PTHR45376:SF1">
    <property type="entry name" value="CHAPERONE DNAJ-DOMAIN SUPERFAMILY PROTEIN-RELATED"/>
    <property type="match status" value="1"/>
</dbReference>
<dbReference type="SUPFAM" id="SSF46565">
    <property type="entry name" value="Chaperone J-domain"/>
    <property type="match status" value="1"/>
</dbReference>
<dbReference type="Proteomes" id="UP001558713">
    <property type="component" value="Unassembled WGS sequence"/>
</dbReference>
<reference evidence="3 4" key="1">
    <citation type="submission" date="2024-04" db="EMBL/GenBank/DDBJ databases">
        <title>Genome assembly C_amara_ONT_v2.</title>
        <authorList>
            <person name="Yant L."/>
            <person name="Moore C."/>
            <person name="Slenker M."/>
        </authorList>
    </citation>
    <scope>NUCLEOTIDE SEQUENCE [LARGE SCALE GENOMIC DNA]</scope>
    <source>
        <tissue evidence="3">Leaf</tissue>
    </source>
</reference>